<dbReference type="SUPFAM" id="SSF53927">
    <property type="entry name" value="Cytidine deaminase-like"/>
    <property type="match status" value="1"/>
</dbReference>
<dbReference type="Proteomes" id="UP000184394">
    <property type="component" value="Unassembled WGS sequence"/>
</dbReference>
<sequence>MNSEAIFNAAHTTAIKLLESGAFVTPSDTVCALQTSSGRIYTGISRTDMNNSVHAEIDAVRNMLAAGENIIIGLLLISTQMRTPMLPCNNCLGYILSLAQENIGCMVMLQDRMISINEVGMFAAPMGGMMDNPNFVGHTPVQPQFTSAHAAVPPPAPPPLAPSPPLPVQPAVNTAPAPVTPQPADDIQETDITTKTETSTANTENATGDLLKNKVNSLLRSVDDDTDEFLENLPSTKKKRFGFFRK</sequence>
<evidence type="ECO:0000313" key="3">
    <source>
        <dbReference type="Proteomes" id="UP000184394"/>
    </source>
</evidence>
<dbReference type="Gene3D" id="3.40.140.10">
    <property type="entry name" value="Cytidine Deaminase, domain 2"/>
    <property type="match status" value="1"/>
</dbReference>
<dbReference type="PROSITE" id="PS00903">
    <property type="entry name" value="CYT_DCMP_DEAMINASES_1"/>
    <property type="match status" value="1"/>
</dbReference>
<dbReference type="InterPro" id="IPR016193">
    <property type="entry name" value="Cytidine_deaminase-like"/>
</dbReference>
<protein>
    <submittedName>
        <fullName evidence="2">Cytidine and deoxycytidylate deaminase zinc-binding region</fullName>
    </submittedName>
</protein>
<proteinExistence type="predicted"/>
<dbReference type="OrthoDB" id="1820290at2"/>
<feature type="compositionally biased region" description="Pro residues" evidence="1">
    <location>
        <begin position="152"/>
        <end position="168"/>
    </location>
</feature>
<dbReference type="AlphaFoldDB" id="A0A1M7MRH3"/>
<feature type="compositionally biased region" description="Low complexity" evidence="1">
    <location>
        <begin position="169"/>
        <end position="207"/>
    </location>
</feature>
<dbReference type="GO" id="GO:0016787">
    <property type="term" value="F:hydrolase activity"/>
    <property type="evidence" value="ECO:0007669"/>
    <property type="project" value="InterPro"/>
</dbReference>
<name>A0A1M7MRH3_RUMFL</name>
<dbReference type="EMBL" id="FRCT01000027">
    <property type="protein sequence ID" value="SHM93687.1"/>
    <property type="molecule type" value="Genomic_DNA"/>
</dbReference>
<feature type="region of interest" description="Disordered" evidence="1">
    <location>
        <begin position="146"/>
        <end position="209"/>
    </location>
</feature>
<dbReference type="RefSeq" id="WP_072952561.1">
    <property type="nucleotide sequence ID" value="NZ_FRCT01000027.1"/>
</dbReference>
<gene>
    <name evidence="2" type="ORF">SAMN04487860_12712</name>
</gene>
<organism evidence="2 3">
    <name type="scientific">Ruminococcus flavefaciens</name>
    <dbReference type="NCBI Taxonomy" id="1265"/>
    <lineage>
        <taxon>Bacteria</taxon>
        <taxon>Bacillati</taxon>
        <taxon>Bacillota</taxon>
        <taxon>Clostridia</taxon>
        <taxon>Eubacteriales</taxon>
        <taxon>Oscillospiraceae</taxon>
        <taxon>Ruminococcus</taxon>
    </lineage>
</organism>
<dbReference type="GO" id="GO:0008270">
    <property type="term" value="F:zinc ion binding"/>
    <property type="evidence" value="ECO:0007669"/>
    <property type="project" value="InterPro"/>
</dbReference>
<dbReference type="InterPro" id="IPR016192">
    <property type="entry name" value="APOBEC/CMP_deaminase_Zn-bd"/>
</dbReference>
<evidence type="ECO:0000256" key="1">
    <source>
        <dbReference type="SAM" id="MobiDB-lite"/>
    </source>
</evidence>
<reference evidence="2 3" key="1">
    <citation type="submission" date="2016-11" db="EMBL/GenBank/DDBJ databases">
        <authorList>
            <person name="Jaros S."/>
            <person name="Januszkiewicz K."/>
            <person name="Wedrychowicz H."/>
        </authorList>
    </citation>
    <scope>NUCLEOTIDE SEQUENCE [LARGE SCALE GENOMIC DNA]</scope>
    <source>
        <strain evidence="2 3">Y1</strain>
    </source>
</reference>
<accession>A0A1M7MRH3</accession>
<evidence type="ECO:0000313" key="2">
    <source>
        <dbReference type="EMBL" id="SHM93687.1"/>
    </source>
</evidence>
<dbReference type="CDD" id="cd01283">
    <property type="entry name" value="cytidine_deaminase"/>
    <property type="match status" value="1"/>
</dbReference>